<reference evidence="11 12" key="1">
    <citation type="submission" date="2017-02" db="EMBL/GenBank/DDBJ databases">
        <title>Chromobacterium haemolyticum H5244.</title>
        <authorList>
            <person name="Gulvik C.A."/>
        </authorList>
    </citation>
    <scope>NUCLEOTIDE SEQUENCE [LARGE SCALE GENOMIC DNA]</scope>
    <source>
        <strain evidence="11 12">H5244</strain>
    </source>
</reference>
<dbReference type="InterPro" id="IPR000755">
    <property type="entry name" value="A_A_dipeptidase"/>
</dbReference>
<evidence type="ECO:0000313" key="12">
    <source>
        <dbReference type="Proteomes" id="UP000192721"/>
    </source>
</evidence>
<dbReference type="GO" id="GO:0008237">
    <property type="term" value="F:metallopeptidase activity"/>
    <property type="evidence" value="ECO:0007669"/>
    <property type="project" value="UniProtKB-KW"/>
</dbReference>
<dbReference type="GO" id="GO:0008270">
    <property type="term" value="F:zinc ion binding"/>
    <property type="evidence" value="ECO:0007669"/>
    <property type="project" value="UniProtKB-UniRule"/>
</dbReference>
<dbReference type="AlphaFoldDB" id="A0A1W0D3N0"/>
<dbReference type="SUPFAM" id="SSF55166">
    <property type="entry name" value="Hedgehog/DD-peptidase"/>
    <property type="match status" value="1"/>
</dbReference>
<evidence type="ECO:0000313" key="11">
    <source>
        <dbReference type="EMBL" id="OQS41621.1"/>
    </source>
</evidence>
<comment type="cofactor">
    <cofactor evidence="9">
        <name>Zn(2+)</name>
        <dbReference type="ChEBI" id="CHEBI:29105"/>
    </cofactor>
    <text evidence="9">Binds 1 zinc ion per subunit.</text>
</comment>
<comment type="similarity">
    <text evidence="9 10">Belongs to the peptidase M15D family.</text>
</comment>
<evidence type="ECO:0000256" key="1">
    <source>
        <dbReference type="ARBA" id="ARBA00001362"/>
    </source>
</evidence>
<evidence type="ECO:0000256" key="7">
    <source>
        <dbReference type="ARBA" id="ARBA00023049"/>
    </source>
</evidence>
<evidence type="ECO:0000256" key="8">
    <source>
        <dbReference type="ARBA" id="ARBA00023316"/>
    </source>
</evidence>
<evidence type="ECO:0000256" key="2">
    <source>
        <dbReference type="ARBA" id="ARBA00022670"/>
    </source>
</evidence>
<sequence length="203" mass="22980">MKAVIAMEELAAHPEYLSIADIDGVRLDLRYACANNFVGRNLYGGAAPALLHRRAAERLAMAARELRRQRPGFHLRVFDALRPGRVQRVLWDIVKDTPQRIYVADPARGSIHSFGMAVDLSVEDDGGRELNMGTGFDDFTELAQPQRESELRRTGRLSEAQLANRLLLRHCMSQAGFSGIATEWWHFEAADRDWVRAHMLLIE</sequence>
<dbReference type="Pfam" id="PF01427">
    <property type="entry name" value="Peptidase_M15"/>
    <property type="match status" value="1"/>
</dbReference>
<evidence type="ECO:0000256" key="5">
    <source>
        <dbReference type="ARBA" id="ARBA00022833"/>
    </source>
</evidence>
<dbReference type="Proteomes" id="UP000192721">
    <property type="component" value="Unassembled WGS sequence"/>
</dbReference>
<evidence type="ECO:0000256" key="9">
    <source>
        <dbReference type="HAMAP-Rule" id="MF_01924"/>
    </source>
</evidence>
<dbReference type="EMBL" id="MUKV01000007">
    <property type="protein sequence ID" value="OQS41621.1"/>
    <property type="molecule type" value="Genomic_DNA"/>
</dbReference>
<dbReference type="HAMAP" id="MF_01924">
    <property type="entry name" value="A_A_dipeptidase"/>
    <property type="match status" value="1"/>
</dbReference>
<dbReference type="GO" id="GO:0006508">
    <property type="term" value="P:proteolysis"/>
    <property type="evidence" value="ECO:0007669"/>
    <property type="project" value="UniProtKB-KW"/>
</dbReference>
<evidence type="ECO:0000256" key="10">
    <source>
        <dbReference type="PIRNR" id="PIRNR026671"/>
    </source>
</evidence>
<dbReference type="CDD" id="cd14840">
    <property type="entry name" value="D-Ala-D-Ala_dipeptidase_Aad"/>
    <property type="match status" value="1"/>
</dbReference>
<feature type="active site" description="Proton donor/acceptor" evidence="9">
    <location>
        <position position="183"/>
    </location>
</feature>
<comment type="caution">
    <text evidence="11">The sequence shown here is derived from an EMBL/GenBank/DDBJ whole genome shotgun (WGS) entry which is preliminary data.</text>
</comment>
<keyword evidence="5 9" id="KW-0862">Zinc</keyword>
<gene>
    <name evidence="9" type="primary">ddpX</name>
    <name evidence="11" type="ORF">B0T45_07755</name>
</gene>
<protein>
    <recommendedName>
        <fullName evidence="9 10">D-alanyl-D-alanine dipeptidase</fullName>
        <shortName evidence="9 10">D-Ala-D-Ala dipeptidase</shortName>
        <ecNumber evidence="9 10">3.4.13.22</ecNumber>
    </recommendedName>
</protein>
<comment type="catalytic activity">
    <reaction evidence="1 9 10">
        <text>D-alanyl-D-alanine + H2O = 2 D-alanine</text>
        <dbReference type="Rhea" id="RHEA:20661"/>
        <dbReference type="ChEBI" id="CHEBI:15377"/>
        <dbReference type="ChEBI" id="CHEBI:57416"/>
        <dbReference type="ChEBI" id="CHEBI:57822"/>
        <dbReference type="EC" id="3.4.13.22"/>
    </reaction>
</comment>
<dbReference type="PANTHER" id="PTHR43126">
    <property type="entry name" value="D-ALANYL-D-ALANINE DIPEPTIDASE"/>
    <property type="match status" value="1"/>
</dbReference>
<proteinExistence type="inferred from homology"/>
<dbReference type="PIRSF" id="PIRSF026671">
    <property type="entry name" value="AA_dipeptidase"/>
    <property type="match status" value="1"/>
</dbReference>
<evidence type="ECO:0000256" key="3">
    <source>
        <dbReference type="ARBA" id="ARBA00022723"/>
    </source>
</evidence>
<keyword evidence="7 9" id="KW-0482">Metalloprotease</keyword>
<keyword evidence="3 9" id="KW-0479">Metal-binding</keyword>
<feature type="binding site" evidence="9">
    <location>
        <position position="112"/>
    </location>
    <ligand>
        <name>Zn(2+)</name>
        <dbReference type="ChEBI" id="CHEBI:29105"/>
        <note>catalytic</note>
    </ligand>
</feature>
<feature type="site" description="Transition state stabilizer" evidence="9">
    <location>
        <position position="82"/>
    </location>
</feature>
<feature type="binding site" evidence="9">
    <location>
        <position position="186"/>
    </location>
    <ligand>
        <name>Zn(2+)</name>
        <dbReference type="ChEBI" id="CHEBI:29105"/>
        <note>catalytic</note>
    </ligand>
</feature>
<dbReference type="GO" id="GO:0160237">
    <property type="term" value="F:D-Ala-D-Ala dipeptidase activity"/>
    <property type="evidence" value="ECO:0007669"/>
    <property type="project" value="UniProtKB-EC"/>
</dbReference>
<accession>A0A1W0D3N0</accession>
<keyword evidence="8 10" id="KW-0961">Cell wall biogenesis/degradation</keyword>
<name>A0A1W0D3N0_9NEIS</name>
<evidence type="ECO:0000256" key="6">
    <source>
        <dbReference type="ARBA" id="ARBA00022997"/>
    </source>
</evidence>
<keyword evidence="6 9" id="KW-0224">Dipeptidase</keyword>
<evidence type="ECO:0000256" key="4">
    <source>
        <dbReference type="ARBA" id="ARBA00022801"/>
    </source>
</evidence>
<organism evidence="11 12">
    <name type="scientific">Chromobacterium haemolyticum</name>
    <dbReference type="NCBI Taxonomy" id="394935"/>
    <lineage>
        <taxon>Bacteria</taxon>
        <taxon>Pseudomonadati</taxon>
        <taxon>Pseudomonadota</taxon>
        <taxon>Betaproteobacteria</taxon>
        <taxon>Neisseriales</taxon>
        <taxon>Chromobacteriaceae</taxon>
        <taxon>Chromobacterium</taxon>
    </lineage>
</organism>
<dbReference type="GO" id="GO:0071555">
    <property type="term" value="P:cell wall organization"/>
    <property type="evidence" value="ECO:0007669"/>
    <property type="project" value="UniProtKB-KW"/>
</dbReference>
<dbReference type="Gene3D" id="3.30.1380.10">
    <property type="match status" value="1"/>
</dbReference>
<dbReference type="EC" id="3.4.13.22" evidence="9 10"/>
<feature type="binding site" evidence="9">
    <location>
        <position position="119"/>
    </location>
    <ligand>
        <name>Zn(2+)</name>
        <dbReference type="ChEBI" id="CHEBI:29105"/>
        <note>catalytic</note>
    </ligand>
</feature>
<dbReference type="RefSeq" id="WP_081555109.1">
    <property type="nucleotide sequence ID" value="NZ_MUKV01000007.1"/>
</dbReference>
<comment type="function">
    <text evidence="9 10">Catalyzes hydrolysis of the D-alanyl-D-alanine dipeptide.</text>
</comment>
<keyword evidence="4 9" id="KW-0378">Hydrolase</keyword>
<dbReference type="InterPro" id="IPR009045">
    <property type="entry name" value="Zn_M74/Hedgehog-like"/>
</dbReference>
<keyword evidence="2 9" id="KW-0645">Protease</keyword>